<gene>
    <name evidence="2" type="ORF">BGE01nite_42720</name>
</gene>
<accession>A0A512MF58</accession>
<dbReference type="SUPFAM" id="SSF56935">
    <property type="entry name" value="Porins"/>
    <property type="match status" value="1"/>
</dbReference>
<proteinExistence type="predicted"/>
<keyword evidence="3" id="KW-1185">Reference proteome</keyword>
<keyword evidence="1" id="KW-0732">Signal</keyword>
<dbReference type="RefSeq" id="WP_146853451.1">
    <property type="nucleotide sequence ID" value="NZ_BKAG01000039.1"/>
</dbReference>
<reference evidence="2 3" key="1">
    <citation type="submission" date="2019-07" db="EMBL/GenBank/DDBJ databases">
        <title>Whole genome shotgun sequence of Brevifollis gellanilyticus NBRC 108608.</title>
        <authorList>
            <person name="Hosoyama A."/>
            <person name="Uohara A."/>
            <person name="Ohji S."/>
            <person name="Ichikawa N."/>
        </authorList>
    </citation>
    <scope>NUCLEOTIDE SEQUENCE [LARGE SCALE GENOMIC DNA]</scope>
    <source>
        <strain evidence="2 3">NBRC 108608</strain>
    </source>
</reference>
<dbReference type="AlphaFoldDB" id="A0A512MF58"/>
<dbReference type="EMBL" id="BKAG01000039">
    <property type="protein sequence ID" value="GEP44981.1"/>
    <property type="molecule type" value="Genomic_DNA"/>
</dbReference>
<feature type="chain" id="PRO_5021769546" description="Porin" evidence="1">
    <location>
        <begin position="22"/>
        <end position="427"/>
    </location>
</feature>
<evidence type="ECO:0000313" key="3">
    <source>
        <dbReference type="Proteomes" id="UP000321577"/>
    </source>
</evidence>
<dbReference type="Proteomes" id="UP000321577">
    <property type="component" value="Unassembled WGS sequence"/>
</dbReference>
<feature type="signal peptide" evidence="1">
    <location>
        <begin position="1"/>
        <end position="21"/>
    </location>
</feature>
<evidence type="ECO:0000256" key="1">
    <source>
        <dbReference type="SAM" id="SignalP"/>
    </source>
</evidence>
<organism evidence="2 3">
    <name type="scientific">Brevifollis gellanilyticus</name>
    <dbReference type="NCBI Taxonomy" id="748831"/>
    <lineage>
        <taxon>Bacteria</taxon>
        <taxon>Pseudomonadati</taxon>
        <taxon>Verrucomicrobiota</taxon>
        <taxon>Verrucomicrobiia</taxon>
        <taxon>Verrucomicrobiales</taxon>
        <taxon>Verrucomicrobiaceae</taxon>
    </lineage>
</organism>
<dbReference type="OrthoDB" id="9788733at2"/>
<sequence>MRKLPLLIAATLFSLRLSAQAQTQTSTSAQFDSQRQQQYQYSTFSAMSAPVVLPMDGKVDKADWLTGMDVSLWDKIFPHAHLDTVYGTSSVDQEELAVGHHDPIRRDGVTLQNIEFSLSGRLDKHNEFFVTLAGAVDGDDHFDPIFEEAFWKFKNLPGGFELRLGRVYNRFGIQNTYHPHGFDWVDQYLVNTRMLGDDSLTTLGAELTWLAPLPWTSQFDLAIGRAPSHDGHHHHEDEEETRYAADESYFGDDDLLYVLNWTNVMNYNDFHQFRAGMSGAWGDNLSGYRTSVYGAHFEYQWRENGFESGGRYFRLRSEAMTNRFRVEDEIDDTRSPEAQQDFGCYLSALYGLPNNLEIGLRGEFASGNSETGRDSRFRVSPGLTWYANQARTMRFRLQYNYDNSNTRGEDHAVWAQFSLAWGGPEVR</sequence>
<protein>
    <recommendedName>
        <fullName evidence="4">Porin</fullName>
    </recommendedName>
</protein>
<name>A0A512MF58_9BACT</name>
<comment type="caution">
    <text evidence="2">The sequence shown here is derived from an EMBL/GenBank/DDBJ whole genome shotgun (WGS) entry which is preliminary data.</text>
</comment>
<evidence type="ECO:0000313" key="2">
    <source>
        <dbReference type="EMBL" id="GEP44981.1"/>
    </source>
</evidence>
<evidence type="ECO:0008006" key="4">
    <source>
        <dbReference type="Google" id="ProtNLM"/>
    </source>
</evidence>